<evidence type="ECO:0000256" key="3">
    <source>
        <dbReference type="ARBA" id="ARBA00023125"/>
    </source>
</evidence>
<evidence type="ECO:0000313" key="7">
    <source>
        <dbReference type="Proteomes" id="UP000807850"/>
    </source>
</evidence>
<evidence type="ECO:0000256" key="1">
    <source>
        <dbReference type="ARBA" id="ARBA00022491"/>
    </source>
</evidence>
<dbReference type="PANTHER" id="PTHR30204">
    <property type="entry name" value="REDOX-CYCLING DRUG-SENSING TRANSCRIPTIONAL ACTIVATOR SOXR"/>
    <property type="match status" value="1"/>
</dbReference>
<keyword evidence="4" id="KW-0804">Transcription</keyword>
<keyword evidence="2" id="KW-0805">Transcription regulation</keyword>
<dbReference type="InterPro" id="IPR009061">
    <property type="entry name" value="DNA-bd_dom_put_sf"/>
</dbReference>
<name>A0A9D6L7G6_UNCEI</name>
<accession>A0A9D6L7G6</accession>
<comment type="caution">
    <text evidence="6">The sequence shown here is derived from an EMBL/GenBank/DDBJ whole genome shotgun (WGS) entry which is preliminary data.</text>
</comment>
<dbReference type="PRINTS" id="PR00040">
    <property type="entry name" value="HTHMERR"/>
</dbReference>
<organism evidence="6 7">
    <name type="scientific">Eiseniibacteriota bacterium</name>
    <dbReference type="NCBI Taxonomy" id="2212470"/>
    <lineage>
        <taxon>Bacteria</taxon>
        <taxon>Candidatus Eiseniibacteriota</taxon>
    </lineage>
</organism>
<dbReference type="GO" id="GO:0003700">
    <property type="term" value="F:DNA-binding transcription factor activity"/>
    <property type="evidence" value="ECO:0007669"/>
    <property type="project" value="InterPro"/>
</dbReference>
<gene>
    <name evidence="6" type="ORF">HY076_07795</name>
</gene>
<sequence>MSSAVETSQLLRVGDLARLTGKTVRAIHLYEELGLLQPATRSSGGFRLYGASAVERVRWIDLLHGAGFSLHEMSELLRSWWSADLGPEAMERLRALFEKKLAETRAALDRFRRLEGELEQGLAYLETCRACATPEAPVKACARCGQDHGMAGEPALVAGITATPERGRRGARGPFVRLEELDKTPTGGIEA</sequence>
<proteinExistence type="predicted"/>
<dbReference type="PROSITE" id="PS50937">
    <property type="entry name" value="HTH_MERR_2"/>
    <property type="match status" value="1"/>
</dbReference>
<dbReference type="InterPro" id="IPR047057">
    <property type="entry name" value="MerR_fam"/>
</dbReference>
<dbReference type="SMART" id="SM00422">
    <property type="entry name" value="HTH_MERR"/>
    <property type="match status" value="1"/>
</dbReference>
<dbReference type="EMBL" id="JACQAY010000256">
    <property type="protein sequence ID" value="MBI3540161.1"/>
    <property type="molecule type" value="Genomic_DNA"/>
</dbReference>
<feature type="domain" description="HTH merR-type" evidence="5">
    <location>
        <begin position="10"/>
        <end position="79"/>
    </location>
</feature>
<keyword evidence="1" id="KW-0678">Repressor</keyword>
<protein>
    <submittedName>
        <fullName evidence="6">MerR family transcriptional regulator</fullName>
    </submittedName>
</protein>
<reference evidence="6" key="1">
    <citation type="submission" date="2020-07" db="EMBL/GenBank/DDBJ databases">
        <title>Huge and variable diversity of episymbiotic CPR bacteria and DPANN archaea in groundwater ecosystems.</title>
        <authorList>
            <person name="He C.Y."/>
            <person name="Keren R."/>
            <person name="Whittaker M."/>
            <person name="Farag I.F."/>
            <person name="Doudna J."/>
            <person name="Cate J.H.D."/>
            <person name="Banfield J.F."/>
        </authorList>
    </citation>
    <scope>NUCLEOTIDE SEQUENCE</scope>
    <source>
        <strain evidence="6">NC_groundwater_928_Pr1_S-0.2um_72_17</strain>
    </source>
</reference>
<keyword evidence="3" id="KW-0238">DNA-binding</keyword>
<evidence type="ECO:0000256" key="4">
    <source>
        <dbReference type="ARBA" id="ARBA00023163"/>
    </source>
</evidence>
<evidence type="ECO:0000313" key="6">
    <source>
        <dbReference type="EMBL" id="MBI3540161.1"/>
    </source>
</evidence>
<dbReference type="AlphaFoldDB" id="A0A9D6L7G6"/>
<dbReference type="GO" id="GO:0003677">
    <property type="term" value="F:DNA binding"/>
    <property type="evidence" value="ECO:0007669"/>
    <property type="project" value="UniProtKB-KW"/>
</dbReference>
<dbReference type="Pfam" id="PF13411">
    <property type="entry name" value="MerR_1"/>
    <property type="match status" value="1"/>
</dbReference>
<evidence type="ECO:0000256" key="2">
    <source>
        <dbReference type="ARBA" id="ARBA00023015"/>
    </source>
</evidence>
<dbReference type="InterPro" id="IPR000551">
    <property type="entry name" value="MerR-type_HTH_dom"/>
</dbReference>
<dbReference type="PANTHER" id="PTHR30204:SF69">
    <property type="entry name" value="MERR-FAMILY TRANSCRIPTIONAL REGULATOR"/>
    <property type="match status" value="1"/>
</dbReference>
<dbReference type="SUPFAM" id="SSF46955">
    <property type="entry name" value="Putative DNA-binding domain"/>
    <property type="match status" value="1"/>
</dbReference>
<evidence type="ECO:0000259" key="5">
    <source>
        <dbReference type="PROSITE" id="PS50937"/>
    </source>
</evidence>
<dbReference type="Proteomes" id="UP000807850">
    <property type="component" value="Unassembled WGS sequence"/>
</dbReference>
<dbReference type="Gene3D" id="1.10.1660.10">
    <property type="match status" value="1"/>
</dbReference>